<keyword evidence="3" id="KW-1185">Reference proteome</keyword>
<dbReference type="EnsemblPlants" id="ONIVA03G33490.1">
    <property type="protein sequence ID" value="ONIVA03G33490.1"/>
    <property type="gene ID" value="ONIVA03G33490"/>
</dbReference>
<feature type="compositionally biased region" description="Basic and acidic residues" evidence="1">
    <location>
        <begin position="74"/>
        <end position="83"/>
    </location>
</feature>
<feature type="compositionally biased region" description="Low complexity" evidence="1">
    <location>
        <begin position="36"/>
        <end position="50"/>
    </location>
</feature>
<reference evidence="2" key="2">
    <citation type="submission" date="2018-04" db="EMBL/GenBank/DDBJ databases">
        <title>OnivRS2 (Oryza nivara Reference Sequence Version 2).</title>
        <authorList>
            <person name="Zhang J."/>
            <person name="Kudrna D."/>
            <person name="Lee S."/>
            <person name="Talag J."/>
            <person name="Rajasekar S."/>
            <person name="Welchert J."/>
            <person name="Hsing Y.-I."/>
            <person name="Wing R.A."/>
        </authorList>
    </citation>
    <scope>NUCLEOTIDE SEQUENCE [LARGE SCALE GENOMIC DNA]</scope>
    <source>
        <strain evidence="2">SL10</strain>
    </source>
</reference>
<feature type="region of interest" description="Disordered" evidence="1">
    <location>
        <begin position="108"/>
        <end position="127"/>
    </location>
</feature>
<evidence type="ECO:0000256" key="1">
    <source>
        <dbReference type="SAM" id="MobiDB-lite"/>
    </source>
</evidence>
<feature type="compositionally biased region" description="Basic and acidic residues" evidence="1">
    <location>
        <begin position="23"/>
        <end position="34"/>
    </location>
</feature>
<feature type="region of interest" description="Disordered" evidence="1">
    <location>
        <begin position="1"/>
        <end position="50"/>
    </location>
</feature>
<name>A0A0E0GSW4_ORYNI</name>
<dbReference type="HOGENOM" id="CLU_1790019_0_0_1"/>
<organism evidence="2">
    <name type="scientific">Oryza nivara</name>
    <name type="common">Indian wild rice</name>
    <name type="synonym">Oryza sativa f. spontanea</name>
    <dbReference type="NCBI Taxonomy" id="4536"/>
    <lineage>
        <taxon>Eukaryota</taxon>
        <taxon>Viridiplantae</taxon>
        <taxon>Streptophyta</taxon>
        <taxon>Embryophyta</taxon>
        <taxon>Tracheophyta</taxon>
        <taxon>Spermatophyta</taxon>
        <taxon>Magnoliopsida</taxon>
        <taxon>Liliopsida</taxon>
        <taxon>Poales</taxon>
        <taxon>Poaceae</taxon>
        <taxon>BOP clade</taxon>
        <taxon>Oryzoideae</taxon>
        <taxon>Oryzeae</taxon>
        <taxon>Oryzinae</taxon>
        <taxon>Oryza</taxon>
    </lineage>
</organism>
<dbReference type="Gramene" id="ONIVA03G33490.1">
    <property type="protein sequence ID" value="ONIVA03G33490.1"/>
    <property type="gene ID" value="ONIVA03G33490"/>
</dbReference>
<proteinExistence type="predicted"/>
<protein>
    <submittedName>
        <fullName evidence="2">Uncharacterized protein</fullName>
    </submittedName>
</protein>
<accession>A0A0E0GSW4</accession>
<evidence type="ECO:0000313" key="2">
    <source>
        <dbReference type="EnsemblPlants" id="ONIVA03G33490.1"/>
    </source>
</evidence>
<evidence type="ECO:0000313" key="3">
    <source>
        <dbReference type="Proteomes" id="UP000006591"/>
    </source>
</evidence>
<feature type="region of interest" description="Disordered" evidence="1">
    <location>
        <begin position="63"/>
        <end position="83"/>
    </location>
</feature>
<dbReference type="Proteomes" id="UP000006591">
    <property type="component" value="Chromosome 3"/>
</dbReference>
<dbReference type="AlphaFoldDB" id="A0A0E0GSW4"/>
<feature type="compositionally biased region" description="Basic residues" evidence="1">
    <location>
        <begin position="10"/>
        <end position="22"/>
    </location>
</feature>
<sequence>MAGGEGRIGGARRRRRTAKARAWRGERWRRRSVEHPASSSSSLPASRAPPCVASPFPSIRWISGRATAPATSPRSREKDAQEDRSLCTAVLKIELAFLISGCRLIPSIPRSRPEDRSEPTPSIAAGEFLGLPSSFKLRRRTHDLK</sequence>
<reference evidence="2" key="1">
    <citation type="submission" date="2015-04" db="UniProtKB">
        <authorList>
            <consortium name="EnsemblPlants"/>
        </authorList>
    </citation>
    <scope>IDENTIFICATION</scope>
    <source>
        <strain evidence="2">SL10</strain>
    </source>
</reference>